<gene>
    <name evidence="1" type="ORF">ACFQS9_05145</name>
</gene>
<dbReference type="Proteomes" id="UP001596484">
    <property type="component" value="Unassembled WGS sequence"/>
</dbReference>
<dbReference type="RefSeq" id="WP_378402232.1">
    <property type="nucleotide sequence ID" value="NZ_JBHTCS010000009.1"/>
</dbReference>
<accession>A0ABW2RUP2</accession>
<dbReference type="EMBL" id="JBHTCS010000009">
    <property type="protein sequence ID" value="MFC7447276.1"/>
    <property type="molecule type" value="Genomic_DNA"/>
</dbReference>
<comment type="caution">
    <text evidence="1">The sequence shown here is derived from an EMBL/GenBank/DDBJ whole genome shotgun (WGS) entry which is preliminary data.</text>
</comment>
<proteinExistence type="predicted"/>
<protein>
    <recommendedName>
        <fullName evidence="3">AttH domain-containing protein</fullName>
    </recommendedName>
</protein>
<reference evidence="2" key="1">
    <citation type="journal article" date="2019" name="Int. J. Syst. Evol. Microbiol.">
        <title>The Global Catalogue of Microorganisms (GCM) 10K type strain sequencing project: providing services to taxonomists for standard genome sequencing and annotation.</title>
        <authorList>
            <consortium name="The Broad Institute Genomics Platform"/>
            <consortium name="The Broad Institute Genome Sequencing Center for Infectious Disease"/>
            <person name="Wu L."/>
            <person name="Ma J."/>
        </authorList>
    </citation>
    <scope>NUCLEOTIDE SEQUENCE [LARGE SCALE GENOMIC DNA]</scope>
    <source>
        <strain evidence="2">ICMP 19430</strain>
    </source>
</reference>
<evidence type="ECO:0008006" key="3">
    <source>
        <dbReference type="Google" id="ProtNLM"/>
    </source>
</evidence>
<dbReference type="SUPFAM" id="SSF159245">
    <property type="entry name" value="AttH-like"/>
    <property type="match status" value="1"/>
</dbReference>
<evidence type="ECO:0000313" key="2">
    <source>
        <dbReference type="Proteomes" id="UP001596484"/>
    </source>
</evidence>
<sequence length="379" mass="40388">MQVRKALMLSNARNVLVTGVAALVATGLTIFGPGVATAAPIPPGTPVLSSDLTPNPTGKLAEPGDDVAHPGVTTEWWYASFMDPHSKRQLVVAIFTAPVPLVGALMMYGDDVNPLSPGPDAPLPLGYTPHRGAVIDGLPGVRTDRGEMTYDEARGAYHVRVDSPFRVDAWLDRGQLPGATGLIDLKNQGQWMGWTSPVATSEVTGAALLPGGELIDLTGWRGYHDHNWGNFTMVDQLADGWEWGVSHEPDGGASIVAGVVRRGAEWVGSVIDVRPSGTRLCTSSRLDLTEWTHGSAPLEGATFALPGRITATCGPREPYQFSKTFHLTEPVVADTGLLALSLEAPYTTVAGSVGMFEHIRSLVARIEQAQRFERGQTPT</sequence>
<evidence type="ECO:0000313" key="1">
    <source>
        <dbReference type="EMBL" id="MFC7447276.1"/>
    </source>
</evidence>
<name>A0ABW2RUP2_9NOCA</name>
<organism evidence="1 2">
    <name type="scientific">Rhodococcus daqingensis</name>
    <dbReference type="NCBI Taxonomy" id="2479363"/>
    <lineage>
        <taxon>Bacteria</taxon>
        <taxon>Bacillati</taxon>
        <taxon>Actinomycetota</taxon>
        <taxon>Actinomycetes</taxon>
        <taxon>Mycobacteriales</taxon>
        <taxon>Nocardiaceae</taxon>
        <taxon>Rhodococcus</taxon>
    </lineage>
</organism>
<keyword evidence="2" id="KW-1185">Reference proteome</keyword>